<evidence type="ECO:0000313" key="3">
    <source>
        <dbReference type="Proteomes" id="UP000011514"/>
    </source>
</evidence>
<evidence type="ECO:0000313" key="2">
    <source>
        <dbReference type="EMBL" id="ELZ38426.1"/>
    </source>
</evidence>
<comment type="caution">
    <text evidence="2">The sequence shown here is derived from an EMBL/GenBank/DDBJ whole genome shotgun (WGS) entry which is preliminary data.</text>
</comment>
<dbReference type="PATRIC" id="fig|1227484.4.peg.2101"/>
<dbReference type="PROSITE" id="PS51257">
    <property type="entry name" value="PROKAR_LIPOPROTEIN"/>
    <property type="match status" value="1"/>
</dbReference>
<proteinExistence type="predicted"/>
<gene>
    <name evidence="2" type="ORF">C471_10710</name>
</gene>
<accession>M0DSE7</accession>
<feature type="compositionally biased region" description="Low complexity" evidence="1">
    <location>
        <begin position="41"/>
        <end position="52"/>
    </location>
</feature>
<organism evidence="2 3">
    <name type="scientific">Halorubrum saccharovorum DSM 1137</name>
    <dbReference type="NCBI Taxonomy" id="1227484"/>
    <lineage>
        <taxon>Archaea</taxon>
        <taxon>Methanobacteriati</taxon>
        <taxon>Methanobacteriota</taxon>
        <taxon>Stenosarchaea group</taxon>
        <taxon>Halobacteria</taxon>
        <taxon>Halobacteriales</taxon>
        <taxon>Haloferacaceae</taxon>
        <taxon>Halorubrum</taxon>
    </lineage>
</organism>
<dbReference type="Proteomes" id="UP000011514">
    <property type="component" value="Unassembled WGS sequence"/>
</dbReference>
<keyword evidence="3" id="KW-1185">Reference proteome</keyword>
<dbReference type="eggNOG" id="arCOG09122">
    <property type="taxonomic scope" value="Archaea"/>
</dbReference>
<reference evidence="2 3" key="1">
    <citation type="journal article" date="2014" name="PLoS Genet.">
        <title>Phylogenetically driven sequencing of extremely halophilic archaea reveals strategies for static and dynamic osmo-response.</title>
        <authorList>
            <person name="Becker E.A."/>
            <person name="Seitzer P.M."/>
            <person name="Tritt A."/>
            <person name="Larsen D."/>
            <person name="Krusor M."/>
            <person name="Yao A.I."/>
            <person name="Wu D."/>
            <person name="Madern D."/>
            <person name="Eisen J.A."/>
            <person name="Darling A.E."/>
            <person name="Facciotti M.T."/>
        </authorList>
    </citation>
    <scope>NUCLEOTIDE SEQUENCE [LARGE SCALE GENOMIC DNA]</scope>
    <source>
        <strain evidence="2 3">DSM 1137</strain>
    </source>
</reference>
<dbReference type="RefSeq" id="WP_004048820.1">
    <property type="nucleotide sequence ID" value="NZ_AOJE01000057.1"/>
</dbReference>
<protein>
    <recommendedName>
        <fullName evidence="4">Lipoprotein</fullName>
    </recommendedName>
</protein>
<dbReference type="OrthoDB" id="201863at2157"/>
<dbReference type="AlphaFoldDB" id="M0DSE7"/>
<evidence type="ECO:0000256" key="1">
    <source>
        <dbReference type="SAM" id="MobiDB-lite"/>
    </source>
</evidence>
<evidence type="ECO:0008006" key="4">
    <source>
        <dbReference type="Google" id="ProtNLM"/>
    </source>
</evidence>
<dbReference type="EMBL" id="AOJE01000057">
    <property type="protein sequence ID" value="ELZ38426.1"/>
    <property type="molecule type" value="Genomic_DNA"/>
</dbReference>
<sequence length="307" mass="33792">MRRRALLAGLSVALGAFAGCNTPEEGSNESADEPTTRSESTDPADTPGPTTDSEFAGMSVPDLPGENEVTWYHESDETTQGFVRPSTERTELPAQIDFTYHNRSQESTGCGHWNLYKLRDERWFHIGPGAHDGICYNLSAGESETWTIEAAAGEIDTNDDVQYPYLGGGHYAAVVGYGHATSESAAIVEFDAPPVSVVPTDDATSESDGTTVTVTTDGWRAASDGDDGDRATLTLERAQTADRTIIAEQMMRWRNRGYRNLLAFTVEDVEQMVLRTNRRTADRVVDDDETVRFWYADQAYRVTRGEP</sequence>
<name>M0DSE7_9EURY</name>
<feature type="region of interest" description="Disordered" evidence="1">
    <location>
        <begin position="18"/>
        <end position="67"/>
    </location>
</feature>